<reference evidence="1 2" key="1">
    <citation type="submission" date="2013-08" db="EMBL/GenBank/DDBJ databases">
        <authorList>
            <person name="Durkin A.S."/>
            <person name="Haft D.R."/>
            <person name="McCorrison J."/>
            <person name="Torralba M."/>
            <person name="Gillis M."/>
            <person name="Haft D.H."/>
            <person name="Methe B."/>
            <person name="Sutton G."/>
            <person name="Nelson K.E."/>
        </authorList>
    </citation>
    <scope>NUCLEOTIDE SEQUENCE [LARGE SCALE GENOMIC DNA]</scope>
    <source>
        <strain evidence="1 2">F0195</strain>
    </source>
</reference>
<dbReference type="RefSeq" id="WP_021726335.1">
    <property type="nucleotide sequence ID" value="NZ_AWEZ01000047.1"/>
</dbReference>
<keyword evidence="2" id="KW-1185">Reference proteome</keyword>
<dbReference type="PATRIC" id="fig|1125712.3.peg.1448"/>
<name>U2TNP4_9ACTN</name>
<sequence>MRGRRRWDEADRLTPLQVAAAILAAILLLAAFGLAGEADYECRVGHPTASAGIMNEFNCSLDTRLLWGCDGWPGRR</sequence>
<accession>U2TNP4</accession>
<evidence type="ECO:0000313" key="1">
    <source>
        <dbReference type="EMBL" id="ERL08060.1"/>
    </source>
</evidence>
<gene>
    <name evidence="1" type="ORF">HMPREF1316_2389</name>
</gene>
<dbReference type="EMBL" id="AWEZ01000047">
    <property type="protein sequence ID" value="ERL08060.1"/>
    <property type="molecule type" value="Genomic_DNA"/>
</dbReference>
<evidence type="ECO:0000313" key="2">
    <source>
        <dbReference type="Proteomes" id="UP000016638"/>
    </source>
</evidence>
<protein>
    <submittedName>
        <fullName evidence="1">Uncharacterized protein</fullName>
    </submittedName>
</protein>
<dbReference type="AlphaFoldDB" id="U2TNP4"/>
<dbReference type="STRING" id="1125712.HMPREF1316_2389"/>
<organism evidence="1 2">
    <name type="scientific">Olsenella profusa F0195</name>
    <dbReference type="NCBI Taxonomy" id="1125712"/>
    <lineage>
        <taxon>Bacteria</taxon>
        <taxon>Bacillati</taxon>
        <taxon>Actinomycetota</taxon>
        <taxon>Coriobacteriia</taxon>
        <taxon>Coriobacteriales</taxon>
        <taxon>Atopobiaceae</taxon>
        <taxon>Olsenella</taxon>
    </lineage>
</organism>
<dbReference type="Proteomes" id="UP000016638">
    <property type="component" value="Unassembled WGS sequence"/>
</dbReference>
<comment type="caution">
    <text evidence="1">The sequence shown here is derived from an EMBL/GenBank/DDBJ whole genome shotgun (WGS) entry which is preliminary data.</text>
</comment>
<proteinExistence type="predicted"/>